<proteinExistence type="predicted"/>
<dbReference type="Pfam" id="PF13923">
    <property type="entry name" value="zf-C3HC4_2"/>
    <property type="match status" value="1"/>
</dbReference>
<sequence length="168" mass="19379">MFKACTIKQSFQQQKQMKKLNTVSVSSQSLTNCHEVIETCSCSICYDQLLHPVLLPCGHAMCYECIVKCKDNQCPICLCPFKVEELQRILIGRRSGKDGRENVNFVHKFRNQKEALDQTQKKLNQIQEEVKLLQAKLDEKQVQLKQANKRYCICFACLLAIGVYVMQK</sequence>
<reference evidence="8" key="1">
    <citation type="submission" date="2023-06" db="EMBL/GenBank/DDBJ databases">
        <authorList>
            <person name="Kurt Z."/>
        </authorList>
    </citation>
    <scope>NUCLEOTIDE SEQUENCE</scope>
</reference>
<keyword evidence="6" id="KW-1133">Transmembrane helix</keyword>
<evidence type="ECO:0000313" key="10">
    <source>
        <dbReference type="Proteomes" id="UP001642409"/>
    </source>
</evidence>
<evidence type="ECO:0000259" key="7">
    <source>
        <dbReference type="PROSITE" id="PS50089"/>
    </source>
</evidence>
<evidence type="ECO:0000256" key="2">
    <source>
        <dbReference type="ARBA" id="ARBA00022771"/>
    </source>
</evidence>
<evidence type="ECO:0000256" key="1">
    <source>
        <dbReference type="ARBA" id="ARBA00022723"/>
    </source>
</evidence>
<organism evidence="8">
    <name type="scientific">Hexamita inflata</name>
    <dbReference type="NCBI Taxonomy" id="28002"/>
    <lineage>
        <taxon>Eukaryota</taxon>
        <taxon>Metamonada</taxon>
        <taxon>Diplomonadida</taxon>
        <taxon>Hexamitidae</taxon>
        <taxon>Hexamitinae</taxon>
        <taxon>Hexamita</taxon>
    </lineage>
</organism>
<dbReference type="SMART" id="SM00184">
    <property type="entry name" value="RING"/>
    <property type="match status" value="1"/>
</dbReference>
<reference evidence="9 10" key="2">
    <citation type="submission" date="2024-07" db="EMBL/GenBank/DDBJ databases">
        <authorList>
            <person name="Akdeniz Z."/>
        </authorList>
    </citation>
    <scope>NUCLEOTIDE SEQUENCE [LARGE SCALE GENOMIC DNA]</scope>
</reference>
<dbReference type="GO" id="GO:0008270">
    <property type="term" value="F:zinc ion binding"/>
    <property type="evidence" value="ECO:0007669"/>
    <property type="project" value="UniProtKB-KW"/>
</dbReference>
<dbReference type="InterPro" id="IPR001841">
    <property type="entry name" value="Znf_RING"/>
</dbReference>
<dbReference type="InterPro" id="IPR013083">
    <property type="entry name" value="Znf_RING/FYVE/PHD"/>
</dbReference>
<feature type="domain" description="RING-type" evidence="7">
    <location>
        <begin position="42"/>
        <end position="77"/>
    </location>
</feature>
<evidence type="ECO:0000256" key="3">
    <source>
        <dbReference type="ARBA" id="ARBA00022833"/>
    </source>
</evidence>
<dbReference type="Gene3D" id="3.30.40.10">
    <property type="entry name" value="Zinc/RING finger domain, C3HC4 (zinc finger)"/>
    <property type="match status" value="1"/>
</dbReference>
<protein>
    <submittedName>
        <fullName evidence="8">C3HC4 type (RING finger) domain-containing protein</fullName>
    </submittedName>
</protein>
<dbReference type="SUPFAM" id="SSF57850">
    <property type="entry name" value="RING/U-box"/>
    <property type="match status" value="1"/>
</dbReference>
<dbReference type="EMBL" id="CATOUU010000464">
    <property type="protein sequence ID" value="CAI9930724.1"/>
    <property type="molecule type" value="Genomic_DNA"/>
</dbReference>
<keyword evidence="5" id="KW-0175">Coiled coil</keyword>
<dbReference type="AlphaFoldDB" id="A0AA86P5D1"/>
<gene>
    <name evidence="8" type="ORF">HINF_LOCUS18369</name>
    <name evidence="9" type="ORF">HINF_LOCUS3003</name>
</gene>
<dbReference type="PROSITE" id="PS50089">
    <property type="entry name" value="ZF_RING_2"/>
    <property type="match status" value="1"/>
</dbReference>
<name>A0AA86P5D1_9EUKA</name>
<evidence type="ECO:0000313" key="9">
    <source>
        <dbReference type="EMBL" id="CAL5974738.1"/>
    </source>
</evidence>
<feature type="coiled-coil region" evidence="5">
    <location>
        <begin position="109"/>
        <end position="150"/>
    </location>
</feature>
<feature type="transmembrane region" description="Helical" evidence="6">
    <location>
        <begin position="150"/>
        <end position="167"/>
    </location>
</feature>
<keyword evidence="6" id="KW-0472">Membrane</keyword>
<keyword evidence="10" id="KW-1185">Reference proteome</keyword>
<keyword evidence="6" id="KW-0812">Transmembrane</keyword>
<dbReference type="EMBL" id="CAXDID020000005">
    <property type="protein sequence ID" value="CAL5974738.1"/>
    <property type="molecule type" value="Genomic_DNA"/>
</dbReference>
<accession>A0AA86P5D1</accession>
<keyword evidence="3" id="KW-0862">Zinc</keyword>
<evidence type="ECO:0000313" key="8">
    <source>
        <dbReference type="EMBL" id="CAI9930724.1"/>
    </source>
</evidence>
<dbReference type="InterPro" id="IPR017907">
    <property type="entry name" value="Znf_RING_CS"/>
</dbReference>
<dbReference type="Proteomes" id="UP001642409">
    <property type="component" value="Unassembled WGS sequence"/>
</dbReference>
<comment type="caution">
    <text evidence="8">The sequence shown here is derived from an EMBL/GenBank/DDBJ whole genome shotgun (WGS) entry which is preliminary data.</text>
</comment>
<evidence type="ECO:0000256" key="6">
    <source>
        <dbReference type="SAM" id="Phobius"/>
    </source>
</evidence>
<keyword evidence="1" id="KW-0479">Metal-binding</keyword>
<evidence type="ECO:0000256" key="4">
    <source>
        <dbReference type="PROSITE-ProRule" id="PRU00175"/>
    </source>
</evidence>
<evidence type="ECO:0000256" key="5">
    <source>
        <dbReference type="SAM" id="Coils"/>
    </source>
</evidence>
<keyword evidence="2 4" id="KW-0863">Zinc-finger</keyword>
<dbReference type="PROSITE" id="PS00518">
    <property type="entry name" value="ZF_RING_1"/>
    <property type="match status" value="1"/>
</dbReference>